<sequence>MKNLGQLVLSRNMLFGSIPSCLGNMPLLRYLSLDSNKLSSMIPSTMWSLENLLDLNLSSNSLIGNLLPEFGTFKAMINQHNKKKIIIFFCQMAHNTSLVIALLHIFALSFLNILVISNGFESGEISCLRSIKESLEDPYNKFKHSWNFSNTTRGFICNFVGVTCWNPDENRIIGIELGNMRLKGQFPRTKNCWLLTHLNLSGNELAGTIPSEISDWLPFVTVLDLPPTIFRVKLIPKRIWNCTYLNVLRLDNNQLTGLIPPEFFLLHRIKNFSVANNRLSGPVPMFYNLTFPAESYANNPGLCGAPLDPCMAAPAKFHVLFKQGFLVGWVFSTVSVVVVIFLYTPWVPLLNATTKNNKRMKEEINGSQGSATTERSKNISQLERMITRMSFTELREATGNFNTHNFIGLGKIGIMYKAVLPNGWPLAVKRFYESPSFEKQFVSELFALGRLRHKNLFPLLGYCKERKGKLLVYKYILNGNLCDWLHAMEGNDKILEWHLRIKIAIGIARGLAWLHHKCNFRVVHLSLSSTSILLDKNFEPKISNFGGAKISNSEGALFLDSIDIDSSNGSFVDSGVWELGFVKKDVYDFGILLLELIIGKEPFEINNYSKSLNGSLLDWITHLLTSSSNLYSVIDKSLIGREFDGEIFQLLRIACTCLNPFPGQRPTMLELYTTISILGERHGITNDTETLRQSEIAPPSSSNEITQMLPNARALVLLHILVCSLLPGTFSLSSGTLSDIFCLKSITDSLEDPLNNIKSSWTFNKKGSFCGYVGVTCWNSFRVRGLDLANKGLKGEFPRGLVNCSELLMLDLSGNVISGSIPQDINHILPSIKMLNLSNNHLSGEIPLSFANCSSLEFLKLDNNRLKGRIPKQLGQLRLIIFTVTNNLLSGPVPDFVSRDTITSESYVNNSGLCGGPLDCCKNDGGCSFEGSFKIGFKLGFILFCTLVNTNILLCYWVRIVTSYKKNETMPTKTTVLNLEECRKNKGKQVDQITPLPAKGLHQEEIIPVPELERLVSIMNITELSEATGNFSTCNVIGFGKIGMMYKGVLSNGRPSAIKRLLNSQSFEKHFISELLALGYCIEGKEKLLVYKYISNGNLYDWLHERKASIRSWNGLRGLKLLWG</sequence>
<evidence type="ECO:0000256" key="9">
    <source>
        <dbReference type="ARBA" id="ARBA00023136"/>
    </source>
</evidence>
<feature type="transmembrane region" description="Helical" evidence="11">
    <location>
        <begin position="939"/>
        <end position="958"/>
    </location>
</feature>
<organism evidence="13 14">
    <name type="scientific">Quercus suber</name>
    <name type="common">Cork oak</name>
    <dbReference type="NCBI Taxonomy" id="58331"/>
    <lineage>
        <taxon>Eukaryota</taxon>
        <taxon>Viridiplantae</taxon>
        <taxon>Streptophyta</taxon>
        <taxon>Embryophyta</taxon>
        <taxon>Tracheophyta</taxon>
        <taxon>Spermatophyta</taxon>
        <taxon>Magnoliopsida</taxon>
        <taxon>eudicotyledons</taxon>
        <taxon>Gunneridae</taxon>
        <taxon>Pentapetalae</taxon>
        <taxon>rosids</taxon>
        <taxon>fabids</taxon>
        <taxon>Fagales</taxon>
        <taxon>Fagaceae</taxon>
        <taxon>Quercus</taxon>
    </lineage>
</organism>
<dbReference type="EMBL" id="PKMF04000556">
    <property type="protein sequence ID" value="KAK7826117.1"/>
    <property type="molecule type" value="Genomic_DNA"/>
</dbReference>
<keyword evidence="5 11" id="KW-0812">Transmembrane</keyword>
<dbReference type="InterPro" id="IPR001611">
    <property type="entry name" value="Leu-rich_rpt"/>
</dbReference>
<protein>
    <submittedName>
        <fullName evidence="13">Putativeinactive leucine-rich repeat receptor-like protein kinase</fullName>
    </submittedName>
</protein>
<dbReference type="SUPFAM" id="SSF56112">
    <property type="entry name" value="Protein kinase-like (PK-like)"/>
    <property type="match status" value="2"/>
</dbReference>
<evidence type="ECO:0000256" key="3">
    <source>
        <dbReference type="ARBA" id="ARBA00022512"/>
    </source>
</evidence>
<keyword evidence="3" id="KW-0964">Secreted</keyword>
<evidence type="ECO:0000313" key="13">
    <source>
        <dbReference type="EMBL" id="KAK7826117.1"/>
    </source>
</evidence>
<dbReference type="GO" id="GO:0004672">
    <property type="term" value="F:protein kinase activity"/>
    <property type="evidence" value="ECO:0007669"/>
    <property type="project" value="InterPro"/>
</dbReference>
<dbReference type="Pfam" id="PF00560">
    <property type="entry name" value="LRR_1"/>
    <property type="match status" value="4"/>
</dbReference>
<evidence type="ECO:0000256" key="5">
    <source>
        <dbReference type="ARBA" id="ARBA00022692"/>
    </source>
</evidence>
<evidence type="ECO:0000256" key="10">
    <source>
        <dbReference type="ARBA" id="ARBA00038043"/>
    </source>
</evidence>
<name>A0AAW0JHH8_QUESU</name>
<evidence type="ECO:0000256" key="8">
    <source>
        <dbReference type="ARBA" id="ARBA00022989"/>
    </source>
</evidence>
<dbReference type="GO" id="GO:0005524">
    <property type="term" value="F:ATP binding"/>
    <property type="evidence" value="ECO:0007669"/>
    <property type="project" value="InterPro"/>
</dbReference>
<evidence type="ECO:0000256" key="4">
    <source>
        <dbReference type="ARBA" id="ARBA00022614"/>
    </source>
</evidence>
<dbReference type="FunFam" id="3.80.10.10:FF:000400">
    <property type="entry name" value="Nuclear pore complex protein NUP107"/>
    <property type="match status" value="1"/>
</dbReference>
<dbReference type="Pfam" id="PF07714">
    <property type="entry name" value="PK_Tyr_Ser-Thr"/>
    <property type="match status" value="1"/>
</dbReference>
<dbReference type="PANTHER" id="PTHR48007:SF86">
    <property type="entry name" value="(WILD MALAYSIAN BANANA) HYPOTHETICAL PROTEIN"/>
    <property type="match status" value="1"/>
</dbReference>
<dbReference type="AlphaFoldDB" id="A0AAW0JHH8"/>
<dbReference type="GO" id="GO:0016020">
    <property type="term" value="C:membrane"/>
    <property type="evidence" value="ECO:0007669"/>
    <property type="project" value="UniProtKB-SubCell"/>
</dbReference>
<dbReference type="Pfam" id="PF08263">
    <property type="entry name" value="LRRNT_2"/>
    <property type="match status" value="2"/>
</dbReference>
<evidence type="ECO:0000256" key="11">
    <source>
        <dbReference type="SAM" id="Phobius"/>
    </source>
</evidence>
<gene>
    <name evidence="13" type="ORF">CFP56_032478</name>
</gene>
<dbReference type="InterPro" id="IPR011009">
    <property type="entry name" value="Kinase-like_dom_sf"/>
</dbReference>
<dbReference type="SUPFAM" id="SSF52058">
    <property type="entry name" value="L domain-like"/>
    <property type="match status" value="1"/>
</dbReference>
<keyword evidence="9 11" id="KW-0472">Membrane</keyword>
<dbReference type="InterPro" id="IPR000719">
    <property type="entry name" value="Prot_kinase_dom"/>
</dbReference>
<dbReference type="InterPro" id="IPR046959">
    <property type="entry name" value="PRK1-6/SRF4-like"/>
</dbReference>
<dbReference type="Gene3D" id="3.80.10.10">
    <property type="entry name" value="Ribonuclease Inhibitor"/>
    <property type="match status" value="3"/>
</dbReference>
<keyword evidence="6" id="KW-0732">Signal</keyword>
<evidence type="ECO:0000256" key="2">
    <source>
        <dbReference type="ARBA" id="ARBA00004370"/>
    </source>
</evidence>
<keyword evidence="4" id="KW-0433">Leucine-rich repeat</keyword>
<dbReference type="InterPro" id="IPR013210">
    <property type="entry name" value="LRR_N_plant-typ"/>
</dbReference>
<keyword evidence="8 11" id="KW-1133">Transmembrane helix</keyword>
<dbReference type="Proteomes" id="UP000237347">
    <property type="component" value="Unassembled WGS sequence"/>
</dbReference>
<dbReference type="InterPro" id="IPR032675">
    <property type="entry name" value="LRR_dom_sf"/>
</dbReference>
<evidence type="ECO:0000259" key="12">
    <source>
        <dbReference type="PROSITE" id="PS50011"/>
    </source>
</evidence>
<dbReference type="PROSITE" id="PS50011">
    <property type="entry name" value="PROTEIN_KINASE_DOM"/>
    <property type="match status" value="1"/>
</dbReference>
<keyword evidence="3" id="KW-0134">Cell wall</keyword>
<evidence type="ECO:0000313" key="14">
    <source>
        <dbReference type="Proteomes" id="UP000237347"/>
    </source>
</evidence>
<dbReference type="PANTHER" id="PTHR48007">
    <property type="entry name" value="LEUCINE-RICH REPEAT RECEPTOR-LIKE PROTEIN KINASE PXC1"/>
    <property type="match status" value="1"/>
</dbReference>
<comment type="subcellular location">
    <subcellularLocation>
        <location evidence="2">Membrane</location>
    </subcellularLocation>
    <subcellularLocation>
        <location evidence="1">Secreted</location>
        <location evidence="1">Cell wall</location>
    </subcellularLocation>
</comment>
<feature type="domain" description="Protein kinase" evidence="12">
    <location>
        <begin position="401"/>
        <end position="678"/>
    </location>
</feature>
<comment type="similarity">
    <text evidence="10">Belongs to the polygalacturonase-inhibiting protein family.</text>
</comment>
<feature type="transmembrane region" description="Helical" evidence="11">
    <location>
        <begin position="326"/>
        <end position="346"/>
    </location>
</feature>
<accession>A0AAW0JHH8</accession>
<proteinExistence type="inferred from homology"/>
<evidence type="ECO:0000256" key="6">
    <source>
        <dbReference type="ARBA" id="ARBA00022729"/>
    </source>
</evidence>
<evidence type="ECO:0000256" key="7">
    <source>
        <dbReference type="ARBA" id="ARBA00022737"/>
    </source>
</evidence>
<feature type="transmembrane region" description="Helical" evidence="11">
    <location>
        <begin position="98"/>
        <end position="120"/>
    </location>
</feature>
<dbReference type="Gene3D" id="3.30.200.20">
    <property type="entry name" value="Phosphorylase Kinase, domain 1"/>
    <property type="match status" value="2"/>
</dbReference>
<reference evidence="13 14" key="1">
    <citation type="journal article" date="2018" name="Sci. Data">
        <title>The draft genome sequence of cork oak.</title>
        <authorList>
            <person name="Ramos A.M."/>
            <person name="Usie A."/>
            <person name="Barbosa P."/>
            <person name="Barros P.M."/>
            <person name="Capote T."/>
            <person name="Chaves I."/>
            <person name="Simoes F."/>
            <person name="Abreu I."/>
            <person name="Carrasquinho I."/>
            <person name="Faro C."/>
            <person name="Guimaraes J.B."/>
            <person name="Mendonca D."/>
            <person name="Nobrega F."/>
            <person name="Rodrigues L."/>
            <person name="Saibo N.J.M."/>
            <person name="Varela M.C."/>
            <person name="Egas C."/>
            <person name="Matos J."/>
            <person name="Miguel C.M."/>
            <person name="Oliveira M.M."/>
            <person name="Ricardo C.P."/>
            <person name="Goncalves S."/>
        </authorList>
    </citation>
    <scope>NUCLEOTIDE SEQUENCE [LARGE SCALE GENOMIC DNA]</scope>
    <source>
        <strain evidence="14">cv. HL8</strain>
    </source>
</reference>
<keyword evidence="7" id="KW-0677">Repeat</keyword>
<dbReference type="InterPro" id="IPR001245">
    <property type="entry name" value="Ser-Thr/Tyr_kinase_cat_dom"/>
</dbReference>
<evidence type="ECO:0000256" key="1">
    <source>
        <dbReference type="ARBA" id="ARBA00004191"/>
    </source>
</evidence>
<dbReference type="Gene3D" id="1.10.510.10">
    <property type="entry name" value="Transferase(Phosphotransferase) domain 1"/>
    <property type="match status" value="1"/>
</dbReference>
<comment type="caution">
    <text evidence="13">The sequence shown here is derived from an EMBL/GenBank/DDBJ whole genome shotgun (WGS) entry which is preliminary data.</text>
</comment>
<keyword evidence="14" id="KW-1185">Reference proteome</keyword>